<organism evidence="1 2">
    <name type="scientific">Psilocybe cyanescens</name>
    <dbReference type="NCBI Taxonomy" id="93625"/>
    <lineage>
        <taxon>Eukaryota</taxon>
        <taxon>Fungi</taxon>
        <taxon>Dikarya</taxon>
        <taxon>Basidiomycota</taxon>
        <taxon>Agaricomycotina</taxon>
        <taxon>Agaricomycetes</taxon>
        <taxon>Agaricomycetidae</taxon>
        <taxon>Agaricales</taxon>
        <taxon>Agaricineae</taxon>
        <taxon>Strophariaceae</taxon>
        <taxon>Psilocybe</taxon>
    </lineage>
</organism>
<protein>
    <submittedName>
        <fullName evidence="1">Uncharacterized protein</fullName>
    </submittedName>
</protein>
<keyword evidence="2" id="KW-1185">Reference proteome</keyword>
<reference evidence="1 2" key="1">
    <citation type="journal article" date="2018" name="Evol. Lett.">
        <title>Horizontal gene cluster transfer increased hallucinogenic mushroom diversity.</title>
        <authorList>
            <person name="Reynolds H.T."/>
            <person name="Vijayakumar V."/>
            <person name="Gluck-Thaler E."/>
            <person name="Korotkin H.B."/>
            <person name="Matheny P.B."/>
            <person name="Slot J.C."/>
        </authorList>
    </citation>
    <scope>NUCLEOTIDE SEQUENCE [LARGE SCALE GENOMIC DNA]</scope>
    <source>
        <strain evidence="1 2">2631</strain>
    </source>
</reference>
<sequence>MQSRYAVDITRFGRSCHYHRTRTNNPAQSRWYRRSIDTAKKACYTGNRFYKFVREAGKGAFVDAELRPMRWWQLNIGEAYRAYSWAIQTLPLLLDKSGYSEELIAYAHQASIMRTNDYLNFTFSEWDKKRRSAQAAVKAYLRRAEDGQI</sequence>
<dbReference type="InParanoid" id="A0A409XDA7"/>
<gene>
    <name evidence="1" type="ORF">CVT25_008619</name>
</gene>
<name>A0A409XDA7_PSICY</name>
<proteinExistence type="predicted"/>
<dbReference type="Proteomes" id="UP000283269">
    <property type="component" value="Unassembled WGS sequence"/>
</dbReference>
<evidence type="ECO:0000313" key="1">
    <source>
        <dbReference type="EMBL" id="PPQ88763.1"/>
    </source>
</evidence>
<dbReference type="AlphaFoldDB" id="A0A409XDA7"/>
<evidence type="ECO:0000313" key="2">
    <source>
        <dbReference type="Proteomes" id="UP000283269"/>
    </source>
</evidence>
<accession>A0A409XDA7</accession>
<dbReference type="EMBL" id="NHYD01002030">
    <property type="protein sequence ID" value="PPQ88763.1"/>
    <property type="molecule type" value="Genomic_DNA"/>
</dbReference>
<comment type="caution">
    <text evidence="1">The sequence shown here is derived from an EMBL/GenBank/DDBJ whole genome shotgun (WGS) entry which is preliminary data.</text>
</comment>